<dbReference type="OrthoDB" id="9809379at2"/>
<dbReference type="STRING" id="1440762.Y882_00385"/>
<evidence type="ECO:0000256" key="2">
    <source>
        <dbReference type="ARBA" id="ARBA00022741"/>
    </source>
</evidence>
<dbReference type="SMART" id="SM00382">
    <property type="entry name" value="AAA"/>
    <property type="match status" value="1"/>
</dbReference>
<keyword evidence="2" id="KW-0547">Nucleotide-binding</keyword>
<feature type="compositionally biased region" description="Low complexity" evidence="4">
    <location>
        <begin position="32"/>
        <end position="61"/>
    </location>
</feature>
<evidence type="ECO:0000259" key="5">
    <source>
        <dbReference type="SMART" id="SM00382"/>
    </source>
</evidence>
<dbReference type="SUPFAM" id="SSF52540">
    <property type="entry name" value="P-loop containing nucleoside triphosphate hydrolases"/>
    <property type="match status" value="1"/>
</dbReference>
<dbReference type="AlphaFoldDB" id="A0A0G9HAC1"/>
<dbReference type="PATRIC" id="fig|1440762.4.peg.72"/>
<feature type="region of interest" description="Disordered" evidence="4">
    <location>
        <begin position="78"/>
        <end position="123"/>
    </location>
</feature>
<feature type="region of interest" description="Disordered" evidence="4">
    <location>
        <begin position="30"/>
        <end position="63"/>
    </location>
</feature>
<gene>
    <name evidence="6" type="ORF">Y882_00385</name>
</gene>
<dbReference type="PANTHER" id="PTHR23073">
    <property type="entry name" value="26S PROTEASOME REGULATORY SUBUNIT"/>
    <property type="match status" value="1"/>
</dbReference>
<dbReference type="InterPro" id="IPR050221">
    <property type="entry name" value="26S_Proteasome_ATPase"/>
</dbReference>
<dbReference type="Pfam" id="PF22977">
    <property type="entry name" value="WHD"/>
    <property type="match status" value="1"/>
</dbReference>
<keyword evidence="3" id="KW-0067">ATP-binding</keyword>
<evidence type="ECO:0000256" key="3">
    <source>
        <dbReference type="ARBA" id="ARBA00022840"/>
    </source>
</evidence>
<dbReference type="EMBL" id="JPLA01000001">
    <property type="protein sequence ID" value="KLD66169.1"/>
    <property type="molecule type" value="Genomic_DNA"/>
</dbReference>
<dbReference type="GO" id="GO:0016887">
    <property type="term" value="F:ATP hydrolysis activity"/>
    <property type="evidence" value="ECO:0007669"/>
    <property type="project" value="InterPro"/>
</dbReference>
<proteinExistence type="inferred from homology"/>
<dbReference type="InterPro" id="IPR054472">
    <property type="entry name" value="WHD"/>
</dbReference>
<reference evidence="6 7" key="1">
    <citation type="journal article" date="2015" name="Antonie Van Leeuwenhoek">
        <title>A phylogenomic and molecular marker based taxonomic framework for the order Xanthomonadales: proposal to transfer the families Algiphilaceae and Solimonadaceae to the order Nevskiales ord. nov. and to create a new family within the order Xanthomonadales, the family Rhodanobacteraceae fam. nov., containing the genus Rhodanobacter and its closest relatives.</title>
        <authorList>
            <person name="Naushad S."/>
            <person name="Adeolu M."/>
            <person name="Wong S."/>
            <person name="Sohail M."/>
            <person name="Schellhorn H.E."/>
            <person name="Gupta R.S."/>
        </authorList>
    </citation>
    <scope>NUCLEOTIDE SEQUENCE [LARGE SCALE GENOMIC DNA]</scope>
    <source>
        <strain evidence="6 7">DSM 16301</strain>
    </source>
</reference>
<dbReference type="CDD" id="cd19481">
    <property type="entry name" value="RecA-like_protease"/>
    <property type="match status" value="1"/>
</dbReference>
<dbReference type="Pfam" id="PF00004">
    <property type="entry name" value="AAA"/>
    <property type="match status" value="1"/>
</dbReference>
<dbReference type="InterPro" id="IPR003593">
    <property type="entry name" value="AAA+_ATPase"/>
</dbReference>
<dbReference type="RefSeq" id="WP_046969872.1">
    <property type="nucleotide sequence ID" value="NZ_JPLA01000001.1"/>
</dbReference>
<evidence type="ECO:0000256" key="1">
    <source>
        <dbReference type="ARBA" id="ARBA00006914"/>
    </source>
</evidence>
<protein>
    <submittedName>
        <fullName evidence="6">ATPase AAA</fullName>
    </submittedName>
</protein>
<sequence length="731" mass="78290">MSDYTAWLAANDQYLATALAELRDRLQRAAMQPASTASGSAGQAAPSAPVTGAPPTAAAPSKHASWLGRMLGARAARMHPAAPVATPTDQAAPHADAGTNQASSQNGVAAATAEPRADGRTAPAEAPVPALVLLSQRLGLSDFERELLLLCVGMELDTRMPALCAQAQHDASKPWPTFALAFAVLDEPAWDALSPERPLRYWRLLEIHQPGPQPLIGAALSADERIVNFVKGMNYLDDRLAPLLVPLSSADLPPSQQAVADRIVDNLHHVAAGEALPTVQLIGSDSASKQAIAHAVATALGAHPYRLSAELMPGAIAEQETLLRLWQRESLLLPIALYVDAADTERGDAASAQIKRFLMRAGGLNFIDTREPWNNGAVHTLSADVAKPTPVEQRSLWQHLLGEVAGSHPQQLAGHFDFNLGKIEQVAHAALAATAQDAGALGPSLWQGALARTRPALDQLAQRIEPKASWDDIKLPATELGLLRQIADQVAQRSTVYDDWGFRERMNRGLSISALFAGESGTGKTMAAEVIANELGLSLYRIDLSAVVSKYIGETEKNLRKLFDAAEEGGAILFFDEADALFGRRSEVKDSHDRYANIEVNYLLQRLESFHGLAILATNMKNALDSAFLRRIRFVVNFPFPGTAERKAIWASVFPAKAAAGALDIDRLSRLALTGGSIQGIALNAAFSAATTGAQINMPLILEAARAEFRKLDKPINEADFRWLESAGGQP</sequence>
<evidence type="ECO:0000313" key="6">
    <source>
        <dbReference type="EMBL" id="KLD66169.1"/>
    </source>
</evidence>
<feature type="domain" description="AAA+ ATPase" evidence="5">
    <location>
        <begin position="510"/>
        <end position="642"/>
    </location>
</feature>
<evidence type="ECO:0000256" key="4">
    <source>
        <dbReference type="SAM" id="MobiDB-lite"/>
    </source>
</evidence>
<dbReference type="InterPro" id="IPR027417">
    <property type="entry name" value="P-loop_NTPase"/>
</dbReference>
<dbReference type="InterPro" id="IPR003959">
    <property type="entry name" value="ATPase_AAA_core"/>
</dbReference>
<organism evidence="6 7">
    <name type="scientific">Dyella japonica DSM 16301</name>
    <dbReference type="NCBI Taxonomy" id="1440762"/>
    <lineage>
        <taxon>Bacteria</taxon>
        <taxon>Pseudomonadati</taxon>
        <taxon>Pseudomonadota</taxon>
        <taxon>Gammaproteobacteria</taxon>
        <taxon>Lysobacterales</taxon>
        <taxon>Rhodanobacteraceae</taxon>
        <taxon>Dyella</taxon>
    </lineage>
</organism>
<accession>A0A0G9HAC1</accession>
<comment type="similarity">
    <text evidence="1">Belongs to the AAA ATPase family.</text>
</comment>
<feature type="compositionally biased region" description="Polar residues" evidence="4">
    <location>
        <begin position="98"/>
        <end position="107"/>
    </location>
</feature>
<dbReference type="GO" id="GO:0005524">
    <property type="term" value="F:ATP binding"/>
    <property type="evidence" value="ECO:0007669"/>
    <property type="project" value="UniProtKB-KW"/>
</dbReference>
<name>A0A0G9HAC1_9GAMM</name>
<dbReference type="Gene3D" id="3.40.50.300">
    <property type="entry name" value="P-loop containing nucleotide triphosphate hydrolases"/>
    <property type="match status" value="1"/>
</dbReference>
<evidence type="ECO:0000313" key="7">
    <source>
        <dbReference type="Proteomes" id="UP000035481"/>
    </source>
</evidence>
<dbReference type="Proteomes" id="UP000035481">
    <property type="component" value="Unassembled WGS sequence"/>
</dbReference>
<comment type="caution">
    <text evidence="6">The sequence shown here is derived from an EMBL/GenBank/DDBJ whole genome shotgun (WGS) entry which is preliminary data.</text>
</comment>